<keyword evidence="1 2" id="KW-0051">Antiviral defense</keyword>
<dbReference type="GO" id="GO:0043571">
    <property type="term" value="P:maintenance of CRISPR repeat elements"/>
    <property type="evidence" value="ECO:0007669"/>
    <property type="project" value="UniProtKB-UniRule"/>
</dbReference>
<reference evidence="3 4" key="1">
    <citation type="submission" date="2017-10" db="EMBL/GenBank/DDBJ databases">
        <title>Draft genome of Longimonas halophila.</title>
        <authorList>
            <person name="Goh K.M."/>
            <person name="Shamsir M.S."/>
            <person name="Lim S.W."/>
        </authorList>
    </citation>
    <scope>NUCLEOTIDE SEQUENCE [LARGE SCALE GENOMIC DNA]</scope>
    <source>
        <strain evidence="3 4">KCTC 42399</strain>
    </source>
</reference>
<organism evidence="3 4">
    <name type="scientific">Longimonas halophila</name>
    <dbReference type="NCBI Taxonomy" id="1469170"/>
    <lineage>
        <taxon>Bacteria</taxon>
        <taxon>Pseudomonadati</taxon>
        <taxon>Rhodothermota</taxon>
        <taxon>Rhodothermia</taxon>
        <taxon>Rhodothermales</taxon>
        <taxon>Salisaetaceae</taxon>
        <taxon>Longimonas</taxon>
    </lineage>
</organism>
<keyword evidence="2" id="KW-0378">Hydrolase</keyword>
<dbReference type="AlphaFoldDB" id="A0A2H3NM15"/>
<protein>
    <recommendedName>
        <fullName evidence="2">pre-crRNA processing endonuclease</fullName>
        <ecNumber evidence="2">3.1.-.-</ecNumber>
    </recommendedName>
</protein>
<dbReference type="GO" id="GO:0003723">
    <property type="term" value="F:RNA binding"/>
    <property type="evidence" value="ECO:0007669"/>
    <property type="project" value="UniProtKB-UniRule"/>
</dbReference>
<dbReference type="Pfam" id="PF09704">
    <property type="entry name" value="Cas_Cas5d"/>
    <property type="match status" value="1"/>
</dbReference>
<accession>A0A2H3NM15</accession>
<evidence type="ECO:0000256" key="1">
    <source>
        <dbReference type="ARBA" id="ARBA00023118"/>
    </source>
</evidence>
<dbReference type="GO" id="GO:0004519">
    <property type="term" value="F:endonuclease activity"/>
    <property type="evidence" value="ECO:0007669"/>
    <property type="project" value="UniProtKB-UniRule"/>
</dbReference>
<dbReference type="Proteomes" id="UP000221024">
    <property type="component" value="Unassembled WGS sequence"/>
</dbReference>
<dbReference type="GO" id="GO:0016787">
    <property type="term" value="F:hydrolase activity"/>
    <property type="evidence" value="ECO:0007669"/>
    <property type="project" value="UniProtKB-KW"/>
</dbReference>
<sequence>MSEYAPLQVVVGSTFACFTRPEMKVERVSYDVMTPSAARGILEAIFWKPAFMWRIQTITPLQPIQHIQLRRSEVKKKAVSPSKKDWMEGREVSTIDVDAKEKSRPNTPSVRALRSTLALKDVAYLIEADVHLVGYGKNEHPAKYRDQFRRRVDRGACFKRPYMGCREFAAWFRPPTDQDTPVLGDRPLGRMLFDIAYDEINAETQHYEATPHFFHAALDDGVMHIPQALYQNTHPDA</sequence>
<dbReference type="OrthoDB" id="5621871at2"/>
<dbReference type="InterPro" id="IPR021124">
    <property type="entry name" value="CRISPR-assoc_prot_Cas5"/>
</dbReference>
<name>A0A2H3NM15_9BACT</name>
<keyword evidence="2" id="KW-0255">Endonuclease</keyword>
<keyword evidence="4" id="KW-1185">Reference proteome</keyword>
<dbReference type="GO" id="GO:0051607">
    <property type="term" value="P:defense response to virus"/>
    <property type="evidence" value="ECO:0007669"/>
    <property type="project" value="UniProtKB-UniRule"/>
</dbReference>
<comment type="similarity">
    <text evidence="2">Belongs to the CRISPR-associated protein Cas5 family. Subtype I-C/Dvulg subfamily.</text>
</comment>
<evidence type="ECO:0000313" key="3">
    <source>
        <dbReference type="EMBL" id="PEN05664.1"/>
    </source>
</evidence>
<gene>
    <name evidence="3" type="primary">cas5c</name>
    <name evidence="3" type="ORF">CRI93_12185</name>
</gene>
<comment type="function">
    <text evidence="2">CRISPR (clustered regularly interspaced short palindromic repeat) is an adaptive immune system that provides protection against mobile genetic elements (viruses, transposable elements and conjugative plasmids). CRISPR clusters contain spacers, sequences complementary to antecedent mobile elements, and target invading nucleic acids. CRISPR clusters are transcribed and processed into CRISPR RNA (crRNA).</text>
</comment>
<dbReference type="RefSeq" id="WP_098062919.1">
    <property type="nucleotide sequence ID" value="NZ_PDEP01000012.1"/>
</dbReference>
<evidence type="ECO:0000256" key="2">
    <source>
        <dbReference type="PIRNR" id="PIRNR029950"/>
    </source>
</evidence>
<keyword evidence="2" id="KW-0694">RNA-binding</keyword>
<dbReference type="EC" id="3.1.-.-" evidence="2"/>
<dbReference type="EMBL" id="PDEP01000012">
    <property type="protein sequence ID" value="PEN05664.1"/>
    <property type="molecule type" value="Genomic_DNA"/>
</dbReference>
<dbReference type="InterPro" id="IPR010155">
    <property type="entry name" value="CRISPR-assoc_prot_Cas5d"/>
</dbReference>
<proteinExistence type="inferred from homology"/>
<dbReference type="PIRSF" id="PIRSF029950">
    <property type="entry name" value="Cas_CT1134"/>
    <property type="match status" value="1"/>
</dbReference>
<dbReference type="NCBIfam" id="TIGR01876">
    <property type="entry name" value="cas_Cas5d"/>
    <property type="match status" value="1"/>
</dbReference>
<comment type="caution">
    <text evidence="3">The sequence shown here is derived from an EMBL/GenBank/DDBJ whole genome shotgun (WGS) entry which is preliminary data.</text>
</comment>
<evidence type="ECO:0000313" key="4">
    <source>
        <dbReference type="Proteomes" id="UP000221024"/>
    </source>
</evidence>
<keyword evidence="2" id="KW-0540">Nuclease</keyword>
<dbReference type="Gene3D" id="3.30.70.2660">
    <property type="match status" value="1"/>
</dbReference>
<dbReference type="InterPro" id="IPR013422">
    <property type="entry name" value="CRISPR-assoc_prot_Cas5_N"/>
</dbReference>
<dbReference type="NCBIfam" id="TIGR02593">
    <property type="entry name" value="CRISPR_cas5"/>
    <property type="match status" value="1"/>
</dbReference>